<dbReference type="InterPro" id="IPR002692">
    <property type="entry name" value="S45"/>
</dbReference>
<accession>A0ABW3M280</accession>
<reference evidence="3" key="1">
    <citation type="journal article" date="2019" name="Int. J. Syst. Evol. Microbiol.">
        <title>The Global Catalogue of Microorganisms (GCM) 10K type strain sequencing project: providing services to taxonomists for standard genome sequencing and annotation.</title>
        <authorList>
            <consortium name="The Broad Institute Genomics Platform"/>
            <consortium name="The Broad Institute Genome Sequencing Center for Infectious Disease"/>
            <person name="Wu L."/>
            <person name="Ma J."/>
        </authorList>
    </citation>
    <scope>NUCLEOTIDE SEQUENCE [LARGE SCALE GENOMIC DNA]</scope>
    <source>
        <strain evidence="3">JCM 31486</strain>
    </source>
</reference>
<dbReference type="PANTHER" id="PTHR34218:SF3">
    <property type="entry name" value="ACYL-HOMOSERINE LACTONE ACYLASE PVDQ"/>
    <property type="match status" value="1"/>
</dbReference>
<dbReference type="InterPro" id="IPR043147">
    <property type="entry name" value="Penicillin_amidase_A-knob"/>
</dbReference>
<name>A0ABW3M280_9PSEU</name>
<gene>
    <name evidence="2" type="ORF">ACFQ1S_00785</name>
</gene>
<dbReference type="EMBL" id="JBHTIS010000015">
    <property type="protein sequence ID" value="MFD1044233.1"/>
    <property type="molecule type" value="Genomic_DNA"/>
</dbReference>
<dbReference type="InterPro" id="IPR029055">
    <property type="entry name" value="Ntn_hydrolases_N"/>
</dbReference>
<feature type="non-terminal residue" evidence="2">
    <location>
        <position position="1"/>
    </location>
</feature>
<keyword evidence="3" id="KW-1185">Reference proteome</keyword>
<evidence type="ECO:0000313" key="3">
    <source>
        <dbReference type="Proteomes" id="UP001597045"/>
    </source>
</evidence>
<dbReference type="Proteomes" id="UP001597045">
    <property type="component" value="Unassembled WGS sequence"/>
</dbReference>
<proteinExistence type="predicted"/>
<protein>
    <submittedName>
        <fullName evidence="2">Penicillin acylase family protein</fullName>
    </submittedName>
</protein>
<dbReference type="Gene3D" id="3.60.20.10">
    <property type="entry name" value="Glutamine Phosphoribosylpyrophosphate, subunit 1, domain 1"/>
    <property type="match status" value="1"/>
</dbReference>
<dbReference type="Pfam" id="PF01804">
    <property type="entry name" value="Penicil_amidase"/>
    <property type="match status" value="1"/>
</dbReference>
<evidence type="ECO:0000313" key="2">
    <source>
        <dbReference type="EMBL" id="MFD1044233.1"/>
    </source>
</evidence>
<comment type="caution">
    <text evidence="2">The sequence shown here is derived from an EMBL/GenBank/DDBJ whole genome shotgun (WGS) entry which is preliminary data.</text>
</comment>
<dbReference type="PANTHER" id="PTHR34218">
    <property type="entry name" value="PEPTIDASE S45 PENICILLIN AMIDASE"/>
    <property type="match status" value="1"/>
</dbReference>
<organism evidence="2 3">
    <name type="scientific">Kibdelosporangium lantanae</name>
    <dbReference type="NCBI Taxonomy" id="1497396"/>
    <lineage>
        <taxon>Bacteria</taxon>
        <taxon>Bacillati</taxon>
        <taxon>Actinomycetota</taxon>
        <taxon>Actinomycetes</taxon>
        <taxon>Pseudonocardiales</taxon>
        <taxon>Pseudonocardiaceae</taxon>
        <taxon>Kibdelosporangium</taxon>
    </lineage>
</organism>
<keyword evidence="1" id="KW-0732">Signal</keyword>
<evidence type="ECO:0000256" key="1">
    <source>
        <dbReference type="ARBA" id="ARBA00022729"/>
    </source>
</evidence>
<sequence>VPGLMGPSKLPRETRGDYVGNANDSAWMANLHAPITGYPRIVGDINETRSPRTRMYLSELDGKKFTRQSLQDMMFSDRSFIANIAADETVAMCRTMSGMADACDALAAWDRKYTTSSKGALLFDRFWGRTPNDEWTVPFDAADPVNTPRGLAVDSPGVRKAFTDAVAELRAAGIPLDAPLGSVQYVTRNGEKISIPGGRGGLGVLNVTTPAGWNNGYTEVVHGSSYIQSVAFTDSPCPDARTILTYSQSSDPTSPHFADQTRLYSQGKWNKGRFCERDILSSPALKVVFLHR</sequence>
<dbReference type="SUPFAM" id="SSF56235">
    <property type="entry name" value="N-terminal nucleophile aminohydrolases (Ntn hydrolases)"/>
    <property type="match status" value="1"/>
</dbReference>
<dbReference type="Gene3D" id="1.10.1400.10">
    <property type="match status" value="1"/>
</dbReference>